<evidence type="ECO:0000313" key="2">
    <source>
        <dbReference type="Proteomes" id="UP001064048"/>
    </source>
</evidence>
<keyword evidence="2" id="KW-1185">Reference proteome</keyword>
<sequence length="2889" mass="310811">MTAVDAGLLAGGRGPSPSPPPLPSSGSPLATAVELDGGSSVSLLGELIVHHYHYIIREKQIRTMSNEPKTPELSTVTPQCQFFVQRKKRLCRMTVKPGRRYCGEHEPQPATEAGEVRHVSSANTAPTAIDSSHIQTIIKLVPPVDKRIPCPNDPKHTCYASKLVKHLAICNARRTEQPAYIVENINAPEALESCARRPLSAVPRDELIKLIDKINHLYAKYLEDHITMEPPQPIHHTVAGEFAEPDRTESSLRHLRQTSALLWLAEREGLVQDNTCYVELGAGKGQLSYYACHAWCGAGRGRVLAVARAPLRHKRDNKLRSRPPPPGGATAGMQRVSVSGQLSYYACHAWCGAGRGRVLAVDRAPLRHKRDNKLRSRPPPPPPPGAPLPGCSGSAVILRVPAWCGAGRGRVLAVDRAPLRHKRDNKLRSRPPPPGGATAGMQRVSVSGQLSYYACHAWCGAGRGRVLAVDRAPLRHKRDNKLRSRPPPPPPPGGATAGMQRVSVSGQLSYYACHAWCGAGRGRVLAVDRAPLRHKRDNKLRSRPPPPGGATAGMQRVSVSGQLSYYACHAWCGAGRGRVLAVDRAPLRHKRDNKLRSRPLPPGGATAGMQRVSVSGQLSYYACHAWCGAGAAACWPWTRAAAAQAGQQAALAPAAAAAARGRHCRDAAGQLSYYACHAWCGAGRGRVLAVDRAPLRHKRDNKLRSRPPPPGGRHCRDAAGQLSYYACHAWCGAGRGRVLAVDRAPLRHKRDNKLRSRARRRQGAPLPGCSGQLSYYACHAWCGAGAAACWPWTRAAAAQAGQQAALAPAAAAAARGATAGMQRVSVSGQLSYYACHAWCGAGRGRVLAWTARRCGTSGTTSCARAPPPPGGATAGMQRVSVSGQLSYYACHAWCGAGRGRVLAVDRAPLRHKRDNKLRSRPPPPGGATAGMQRVSVSGQLSYYACHAWCGAGRGRVLAVDRAPLRHKRDNKLRSRPPPPPPPGGHCRDAAGQLSYYACHAWCGAGRGRVLAVDRAPLRHKRDNKLRSRPPPPGGATAGMQRVSVSAVILRVPRVVRRGRGRVLAVDRAPLRHKRDNKLRSRPPPPPPPGGATAGMQRVSVSGQLSYYACHAWCGAGRGRVLAVDRAPLRHKRDNKLRSRPPPPGGATAGMQRVSVSGQLSYYACHAWCGAGRGRVLAVDRAPLRHKRDNKLRSRPPPRRRQGRHCRDAAAVILRVPRVVRRGRGRVLAVDRAPLRHKRDNKLRSRPPPPPPGGATAGMQRVSVSGQLSYYACHAWCGAGRGRVLAVDRAPLRHKRDNKLRSRPPPPPPPGAPLPGCSGLVYQLSYYACHAWCGAGRGRVLAVDRAPLRHKRDNKLRSRPPPPGAPLPGCSGLVYQLSYYACHAWCGAGRGRVLAVDRAPLRHKRDNKLRSRPPPPPPPGGATAGMQRVSCHTTRATRGAARGAGRVLAVDRAPLRHKRDNKLRSRPPPPGGATAGMQRVSVSGQLSYYACHAWCGAGRGRVLAVDRAPLRHKRDNKLRSRPPPPGGATAGMQRVSVSGQLSYYACHAWCGAGRGRVLAVDRAPLRHKRDNKLRSRPPPPGGATAGMQRVSVSGQLSYYACHAWCGAGRGRVLAVDRAPLRHKRDNKLRSRPAAARGRHCRDAAAVILRVPRVVRRGARPRAGRGPRAAAAQADNKLRSRPPPPGGATAGMQRVSVSGQLSYYACHAWCGAGRGRVLAVDRAPLRHKRDNKLRSRPPRRRRQGAPLPGCSGLVYQLSYYACHAWCGAGRGRVLAVDRAPLRHKRDNKLRSRPPPPPPPGGATAGMQRVSVSGQLSYYACHAWCGAGRGRVLAVDRAPLRHKRDNKLRSRPPPPGGATAGMQRVSVSGQLSYYACHAWCGAGRGRVLAVDRAPLRHKRDNKLRSRPPPPPPPGGATAGMQRVSVSGQLSYYACHAWCGAGRGRVLAVDRAPLRHKRDNKLRSRPPPPGGATAGMQRVSVSGQLSYYACHAWCGAGRGRVLAVDRAPLRHKRDNKLRSRPPPPPPPGGATAGMQRVSVSGQLSYYACHAWCGAGRGRVLAVDRAPLRHKRDNKLRSRPPPPPPPGGATAGMQRVSVSGQLSYYACHAWCGAGRGRVLAVDRAPLRHKRDNKLRSRPPPPPPPGGATAGMQRVSVSGQLSYYACHAWCGAGRGRVLAVDRAPLRHKRDNKLRSRPPPPPPPGGATAGMQRVSVSGQLSYYACHAWCGAGRGRVLAVDRAPLRHKRDNKLRSRPPPPPPPGGATAGMQRVSVSGQLSYYACHAWCGAGRGRVLAVDRAPLRHKRDNKLRSRPPPPPPPGGATAGMQRVSVSGQLSYYACHAWCGAGRGRVLAVDRAPLRHKRDNKLRSRPPPPPPGAPLPGCSGLVYQLSYYACHAWCGAGRGRVLAVDRAPLRHKRDNKLRSRPPPPPPPGGATAGMQRVSVSGQLSYYACHAWCGAGRGRVLAVDRAPLRHKRDNKLRSRPPPPPPPGAPLPGCSGLVYQLSYYACHAWCGAGRGRVLAVDRAPLRHKRDNKLRSRPPPPPPPGGATAGMQRENDDDTANGDTNQTNVTDMSDKTNSKNQCDDNKYHIREDNGDSEMKTIVDRSKTTVLTLKDETRDSKDVALVKHPSDTEGIDSSNATEDLKMLDGTKDSEDSIMMQDEAKPLKDGIVTHSTEDFKVQDGARVLKDAVKHVRSEAGAGAGTGGEVASRLRADLAHLSLAAVPAVAASAAVVGIAKHLCGVATDYALRCVAAPDVLEKTRGIVLATCCHHRCELAPYVGTSHLQELGIDATEFNIMLGVVSWATCGDGRSRQRRAASPDSPETPAHPAGGATRDPKYPITRAERSAVGARAKALLDLGRVRWLRARGLRARLARFVPPGVSPENLCIVARRD</sequence>
<dbReference type="Proteomes" id="UP001064048">
    <property type="component" value="Chromosome 15"/>
</dbReference>
<gene>
    <name evidence="1" type="ORF">MSG28_009078</name>
</gene>
<reference evidence="1 2" key="1">
    <citation type="journal article" date="2022" name="Genome Biol. Evol.">
        <title>The Spruce Budworm Genome: Reconstructing the Evolutionary History of Antifreeze Proteins.</title>
        <authorList>
            <person name="Beliveau C."/>
            <person name="Gagne P."/>
            <person name="Picq S."/>
            <person name="Vernygora O."/>
            <person name="Keeling C.I."/>
            <person name="Pinkney K."/>
            <person name="Doucet D."/>
            <person name="Wen F."/>
            <person name="Johnston J.S."/>
            <person name="Maaroufi H."/>
            <person name="Boyle B."/>
            <person name="Laroche J."/>
            <person name="Dewar K."/>
            <person name="Juretic N."/>
            <person name="Blackburn G."/>
            <person name="Nisole A."/>
            <person name="Brunet B."/>
            <person name="Brandao M."/>
            <person name="Lumley L."/>
            <person name="Duan J."/>
            <person name="Quan G."/>
            <person name="Lucarotti C.J."/>
            <person name="Roe A.D."/>
            <person name="Sperling F.A.H."/>
            <person name="Levesque R.C."/>
            <person name="Cusson M."/>
        </authorList>
    </citation>
    <scope>NUCLEOTIDE SEQUENCE [LARGE SCALE GENOMIC DNA]</scope>
    <source>
        <strain evidence="1">Glfc:IPQL:Cfum</strain>
    </source>
</reference>
<proteinExistence type="predicted"/>
<protein>
    <submittedName>
        <fullName evidence="1">Uncharacterized protein</fullName>
    </submittedName>
</protein>
<name>A0ACC0KWN1_CHOFU</name>
<dbReference type="EMBL" id="CM046115">
    <property type="protein sequence ID" value="KAI8440739.1"/>
    <property type="molecule type" value="Genomic_DNA"/>
</dbReference>
<evidence type="ECO:0000313" key="1">
    <source>
        <dbReference type="EMBL" id="KAI8440739.1"/>
    </source>
</evidence>
<accession>A0ACC0KWN1</accession>
<organism evidence="1 2">
    <name type="scientific">Choristoneura fumiferana</name>
    <name type="common">Spruce budworm moth</name>
    <name type="synonym">Archips fumiferana</name>
    <dbReference type="NCBI Taxonomy" id="7141"/>
    <lineage>
        <taxon>Eukaryota</taxon>
        <taxon>Metazoa</taxon>
        <taxon>Ecdysozoa</taxon>
        <taxon>Arthropoda</taxon>
        <taxon>Hexapoda</taxon>
        <taxon>Insecta</taxon>
        <taxon>Pterygota</taxon>
        <taxon>Neoptera</taxon>
        <taxon>Endopterygota</taxon>
        <taxon>Lepidoptera</taxon>
        <taxon>Glossata</taxon>
        <taxon>Ditrysia</taxon>
        <taxon>Tortricoidea</taxon>
        <taxon>Tortricidae</taxon>
        <taxon>Tortricinae</taxon>
        <taxon>Choristoneura</taxon>
    </lineage>
</organism>
<comment type="caution">
    <text evidence="1">The sequence shown here is derived from an EMBL/GenBank/DDBJ whole genome shotgun (WGS) entry which is preliminary data.</text>
</comment>